<accession>A0A9D2P1A9</accession>
<dbReference type="Proteomes" id="UP000823882">
    <property type="component" value="Unassembled WGS sequence"/>
</dbReference>
<dbReference type="PANTHER" id="PTHR34700">
    <property type="entry name" value="POTASSIUM BINDING PROTEIN KBP"/>
    <property type="match status" value="1"/>
</dbReference>
<evidence type="ECO:0000313" key="2">
    <source>
        <dbReference type="EMBL" id="HJC41060.1"/>
    </source>
</evidence>
<dbReference type="SMART" id="SM00257">
    <property type="entry name" value="LysM"/>
    <property type="match status" value="1"/>
</dbReference>
<dbReference type="PROSITE" id="PS51782">
    <property type="entry name" value="LYSM"/>
    <property type="match status" value="1"/>
</dbReference>
<reference evidence="2" key="2">
    <citation type="submission" date="2021-04" db="EMBL/GenBank/DDBJ databases">
        <authorList>
            <person name="Gilroy R."/>
        </authorList>
    </citation>
    <scope>NUCLEOTIDE SEQUENCE</scope>
    <source>
        <strain evidence="2">CHK186-1790</strain>
    </source>
</reference>
<reference evidence="2" key="1">
    <citation type="journal article" date="2021" name="PeerJ">
        <title>Extensive microbial diversity within the chicken gut microbiome revealed by metagenomics and culture.</title>
        <authorList>
            <person name="Gilroy R."/>
            <person name="Ravi A."/>
            <person name="Getino M."/>
            <person name="Pursley I."/>
            <person name="Horton D.L."/>
            <person name="Alikhan N.F."/>
            <person name="Baker D."/>
            <person name="Gharbi K."/>
            <person name="Hall N."/>
            <person name="Watson M."/>
            <person name="Adriaenssens E.M."/>
            <person name="Foster-Nyarko E."/>
            <person name="Jarju S."/>
            <person name="Secka A."/>
            <person name="Antonio M."/>
            <person name="Oren A."/>
            <person name="Chaudhuri R.R."/>
            <person name="La Ragione R."/>
            <person name="Hildebrand F."/>
            <person name="Pallen M.J."/>
        </authorList>
    </citation>
    <scope>NUCLEOTIDE SEQUENCE</scope>
    <source>
        <strain evidence="2">CHK186-1790</strain>
    </source>
</reference>
<dbReference type="InterPro" id="IPR036779">
    <property type="entry name" value="LysM_dom_sf"/>
</dbReference>
<dbReference type="Gene3D" id="3.10.350.10">
    <property type="entry name" value="LysM domain"/>
    <property type="match status" value="1"/>
</dbReference>
<evidence type="ECO:0000313" key="3">
    <source>
        <dbReference type="Proteomes" id="UP000823882"/>
    </source>
</evidence>
<protein>
    <submittedName>
        <fullName evidence="2">LysM peptidoglycan-binding domain-containing protein</fullName>
    </submittedName>
</protein>
<feature type="domain" description="LysM" evidence="1">
    <location>
        <begin position="162"/>
        <end position="210"/>
    </location>
</feature>
<evidence type="ECO:0000259" key="1">
    <source>
        <dbReference type="PROSITE" id="PS51782"/>
    </source>
</evidence>
<name>A0A9D2P1A9_9FIRM</name>
<dbReference type="Pfam" id="PF01476">
    <property type="entry name" value="LysM"/>
    <property type="match status" value="1"/>
</dbReference>
<dbReference type="CDD" id="cd00118">
    <property type="entry name" value="LysM"/>
    <property type="match status" value="1"/>
</dbReference>
<dbReference type="EMBL" id="DWWJ01000103">
    <property type="protein sequence ID" value="HJC41060.1"/>
    <property type="molecule type" value="Genomic_DNA"/>
</dbReference>
<dbReference type="AlphaFoldDB" id="A0A9D2P1A9"/>
<dbReference type="PANTHER" id="PTHR34700:SF4">
    <property type="entry name" value="PHAGE-LIKE ELEMENT PBSX PROTEIN XKDP"/>
    <property type="match status" value="1"/>
</dbReference>
<dbReference type="InterPro" id="IPR018392">
    <property type="entry name" value="LysM"/>
</dbReference>
<gene>
    <name evidence="2" type="ORF">H9701_05855</name>
</gene>
<sequence>MLRVMSFVDPAASRELVLPVTPSQYFWRHPAKLETVRLDQLGEATLYGGYAMGDCTLRDVLLPAQAYPFLVPGARAAPYEYLETLETWCDQGARLQWMVSGTPVNAAVLIEEITQGERDGTNDVYITIVMRQWQKLETPVLALSGGGAASPRDSQTGAASTKTYTVQAGDCLWTLAEKYYGDGTQYKRLAAANPAITNPDLIYPGQVLTIPPAGGLPAANTDSPSAALAASLQWTGDGWTME</sequence>
<dbReference type="InterPro" id="IPR052196">
    <property type="entry name" value="Bact_Kbp"/>
</dbReference>
<comment type="caution">
    <text evidence="2">The sequence shown here is derived from an EMBL/GenBank/DDBJ whole genome shotgun (WGS) entry which is preliminary data.</text>
</comment>
<proteinExistence type="predicted"/>
<dbReference type="SUPFAM" id="SSF54106">
    <property type="entry name" value="LysM domain"/>
    <property type="match status" value="1"/>
</dbReference>
<organism evidence="2 3">
    <name type="scientific">Candidatus Intestinimonas pullistercoris</name>
    <dbReference type="NCBI Taxonomy" id="2838623"/>
    <lineage>
        <taxon>Bacteria</taxon>
        <taxon>Bacillati</taxon>
        <taxon>Bacillota</taxon>
        <taxon>Clostridia</taxon>
        <taxon>Eubacteriales</taxon>
        <taxon>Intestinimonas</taxon>
    </lineage>
</organism>